<dbReference type="GO" id="GO:0005840">
    <property type="term" value="C:ribosome"/>
    <property type="evidence" value="ECO:0007669"/>
    <property type="project" value="UniProtKB-KW"/>
</dbReference>
<proteinExistence type="inferred from homology"/>
<gene>
    <name evidence="1" type="ORF">SAMN04487977_102215</name>
</gene>
<dbReference type="GO" id="GO:1990904">
    <property type="term" value="C:ribonucleoprotein complex"/>
    <property type="evidence" value="ECO:0007669"/>
    <property type="project" value="UniProtKB-KW"/>
</dbReference>
<dbReference type="InterPro" id="IPR018264">
    <property type="entry name" value="Ribosomal_bL33_CS"/>
</dbReference>
<keyword evidence="1" id="KW-0689">Ribosomal protein</keyword>
<dbReference type="PANTHER" id="PTHR43168:SF2">
    <property type="entry name" value="LARGE RIBOSOMAL SUBUNIT PROTEIN BL33C"/>
    <property type="match status" value="1"/>
</dbReference>
<dbReference type="HAMAP" id="MF_00294">
    <property type="entry name" value="Ribosomal_bL33"/>
    <property type="match status" value="1"/>
</dbReference>
<dbReference type="PROSITE" id="PS00582">
    <property type="entry name" value="RIBOSOMAL_L33"/>
    <property type="match status" value="1"/>
</dbReference>
<dbReference type="GO" id="GO:0005737">
    <property type="term" value="C:cytoplasm"/>
    <property type="evidence" value="ECO:0007669"/>
    <property type="project" value="UniProtKB-ARBA"/>
</dbReference>
<name>A0A1H9CL18_9SPIR</name>
<dbReference type="STRING" id="163.SAMN04487775_10620"/>
<dbReference type="GO" id="GO:0003735">
    <property type="term" value="F:structural constituent of ribosome"/>
    <property type="evidence" value="ECO:0007669"/>
    <property type="project" value="InterPro"/>
</dbReference>
<dbReference type="SUPFAM" id="SSF57829">
    <property type="entry name" value="Zn-binding ribosomal proteins"/>
    <property type="match status" value="1"/>
</dbReference>
<dbReference type="InterPro" id="IPR011332">
    <property type="entry name" value="Ribosomal_zn-bd"/>
</dbReference>
<dbReference type="GO" id="GO:0006412">
    <property type="term" value="P:translation"/>
    <property type="evidence" value="ECO:0007669"/>
    <property type="project" value="UniProtKB-UniRule"/>
</dbReference>
<dbReference type="InterPro" id="IPR001705">
    <property type="entry name" value="Ribosomal_bL33"/>
</dbReference>
<dbReference type="Proteomes" id="UP000182360">
    <property type="component" value="Unassembled WGS sequence"/>
</dbReference>
<organism evidence="1 2">
    <name type="scientific">Treponema bryantii</name>
    <dbReference type="NCBI Taxonomy" id="163"/>
    <lineage>
        <taxon>Bacteria</taxon>
        <taxon>Pseudomonadati</taxon>
        <taxon>Spirochaetota</taxon>
        <taxon>Spirochaetia</taxon>
        <taxon>Spirochaetales</taxon>
        <taxon>Treponemataceae</taxon>
        <taxon>Treponema</taxon>
    </lineage>
</organism>
<protein>
    <submittedName>
        <fullName evidence="1">Large subunit ribosomal protein L33</fullName>
    </submittedName>
</protein>
<evidence type="ECO:0000313" key="2">
    <source>
        <dbReference type="Proteomes" id="UP000182360"/>
    </source>
</evidence>
<dbReference type="PANTHER" id="PTHR43168">
    <property type="entry name" value="50S RIBOSOMAL PROTEIN L33, CHLOROPLASTIC"/>
    <property type="match status" value="1"/>
</dbReference>
<dbReference type="NCBIfam" id="NF001764">
    <property type="entry name" value="PRK00504.1"/>
    <property type="match status" value="1"/>
</dbReference>
<dbReference type="eggNOG" id="COG0267">
    <property type="taxonomic scope" value="Bacteria"/>
</dbReference>
<keyword evidence="1" id="KW-0687">Ribonucleoprotein</keyword>
<keyword evidence="2" id="KW-1185">Reference proteome</keyword>
<accession>A0A1H9CL18</accession>
<dbReference type="Pfam" id="PF00471">
    <property type="entry name" value="Ribosomal_L33"/>
    <property type="match status" value="1"/>
</dbReference>
<sequence>MGSKKKGAVEIIALQCTECKRKNYTTYKNRKNITGKLEKNKYCPWCKKSILHKETKAK</sequence>
<dbReference type="NCBIfam" id="TIGR01023">
    <property type="entry name" value="rpmG_bact"/>
    <property type="match status" value="1"/>
</dbReference>
<dbReference type="OrthoDB" id="9801333at2"/>
<dbReference type="EMBL" id="FOFU01000002">
    <property type="protein sequence ID" value="SEQ01751.1"/>
    <property type="molecule type" value="Genomic_DNA"/>
</dbReference>
<reference evidence="1 2" key="1">
    <citation type="submission" date="2016-10" db="EMBL/GenBank/DDBJ databases">
        <authorList>
            <person name="de Groot N.N."/>
        </authorList>
    </citation>
    <scope>NUCLEOTIDE SEQUENCE [LARGE SCALE GENOMIC DNA]</scope>
    <source>
        <strain evidence="1 2">B25</strain>
    </source>
</reference>
<dbReference type="InterPro" id="IPR038584">
    <property type="entry name" value="Ribosomal_bL33_sf"/>
</dbReference>
<evidence type="ECO:0000313" key="1">
    <source>
        <dbReference type="EMBL" id="SEQ01751.1"/>
    </source>
</evidence>
<dbReference type="NCBIfam" id="NF001860">
    <property type="entry name" value="PRK00595.1"/>
    <property type="match status" value="1"/>
</dbReference>
<dbReference type="Gene3D" id="2.20.28.120">
    <property type="entry name" value="Ribosomal protein L33"/>
    <property type="match status" value="1"/>
</dbReference>